<keyword evidence="1 4" id="KW-0378">Hydrolase</keyword>
<dbReference type="InterPro" id="IPR016035">
    <property type="entry name" value="Acyl_Trfase/lysoPLipase"/>
</dbReference>
<evidence type="ECO:0000259" key="5">
    <source>
        <dbReference type="PROSITE" id="PS51635"/>
    </source>
</evidence>
<evidence type="ECO:0000256" key="1">
    <source>
        <dbReference type="ARBA" id="ARBA00022801"/>
    </source>
</evidence>
<feature type="active site" description="Nucleophile" evidence="4">
    <location>
        <position position="42"/>
    </location>
</feature>
<dbReference type="PANTHER" id="PTHR14226">
    <property type="entry name" value="NEUROPATHY TARGET ESTERASE/SWISS CHEESE D.MELANOGASTER"/>
    <property type="match status" value="1"/>
</dbReference>
<evidence type="ECO:0000256" key="2">
    <source>
        <dbReference type="ARBA" id="ARBA00022963"/>
    </source>
</evidence>
<keyword evidence="3 4" id="KW-0443">Lipid metabolism</keyword>
<dbReference type="SUPFAM" id="SSF52151">
    <property type="entry name" value="FabD/lysophospholipase-like"/>
    <property type="match status" value="1"/>
</dbReference>
<reference evidence="6 7" key="1">
    <citation type="submission" date="2017-03" db="EMBL/GenBank/DDBJ databases">
        <title>Draft Genome sequence of Marispirochaeta sp. strain JC444.</title>
        <authorList>
            <person name="Shivani Y."/>
            <person name="Subhash Y."/>
            <person name="Sasikala C."/>
            <person name="Ramana C."/>
        </authorList>
    </citation>
    <scope>NUCLEOTIDE SEQUENCE [LARGE SCALE GENOMIC DNA]</scope>
    <source>
        <strain evidence="6 7">JC444</strain>
    </source>
</reference>
<dbReference type="RefSeq" id="WP_083049479.1">
    <property type="nucleotide sequence ID" value="NZ_CAXXQO010000003.1"/>
</dbReference>
<dbReference type="EMBL" id="MWQY01000006">
    <property type="protein sequence ID" value="ORC36312.1"/>
    <property type="molecule type" value="Genomic_DNA"/>
</dbReference>
<dbReference type="AlphaFoldDB" id="A0A1Y1RZP6"/>
<dbReference type="InterPro" id="IPR050301">
    <property type="entry name" value="NTE"/>
</dbReference>
<feature type="domain" description="PNPLA" evidence="5">
    <location>
        <begin position="9"/>
        <end position="167"/>
    </location>
</feature>
<evidence type="ECO:0000313" key="6">
    <source>
        <dbReference type="EMBL" id="ORC36312.1"/>
    </source>
</evidence>
<dbReference type="PANTHER" id="PTHR14226:SF76">
    <property type="entry name" value="NTE FAMILY PROTEIN RSSA"/>
    <property type="match status" value="1"/>
</dbReference>
<comment type="caution">
    <text evidence="4">Lacks conserved residue(s) required for the propagation of feature annotation.</text>
</comment>
<gene>
    <name evidence="6" type="ORF">B4O97_06910</name>
</gene>
<evidence type="ECO:0000256" key="3">
    <source>
        <dbReference type="ARBA" id="ARBA00023098"/>
    </source>
</evidence>
<dbReference type="PROSITE" id="PS51635">
    <property type="entry name" value="PNPLA"/>
    <property type="match status" value="1"/>
</dbReference>
<sequence length="256" mass="28052">MFSKKKIGLTLSGGAARGFAHIGVLKVLQENSIPIHYVTGTSVGSIVGALICGGYGWEEILKIARDLKWSELVRPTLSGMGLVKSDRLENFINDLLGSVEFRDLEIPLRVVAVDLNRAEELIFDSGSVARAVRASSSVPGIFEPVLEKKRVLVDGGVINNLPCSLARKMGAQKVIAVDLNANPSNDQPPENLLDITYRSFAIMLNNSSMEGRSNADIVIQPELHDYNYHDLSKADDMVRKGEEAAQAQIKRLKRLR</sequence>
<protein>
    <recommendedName>
        <fullName evidence="5">PNPLA domain-containing protein</fullName>
    </recommendedName>
</protein>
<feature type="short sequence motif" description="DGA/G" evidence="4">
    <location>
        <begin position="154"/>
        <end position="156"/>
    </location>
</feature>
<dbReference type="Gene3D" id="3.40.1090.10">
    <property type="entry name" value="Cytosolic phospholipase A2 catalytic domain"/>
    <property type="match status" value="2"/>
</dbReference>
<dbReference type="Proteomes" id="UP000192343">
    <property type="component" value="Unassembled WGS sequence"/>
</dbReference>
<organism evidence="6 7">
    <name type="scientific">Marispirochaeta aestuarii</name>
    <dbReference type="NCBI Taxonomy" id="1963862"/>
    <lineage>
        <taxon>Bacteria</taxon>
        <taxon>Pseudomonadati</taxon>
        <taxon>Spirochaetota</taxon>
        <taxon>Spirochaetia</taxon>
        <taxon>Spirochaetales</taxon>
        <taxon>Spirochaetaceae</taxon>
        <taxon>Marispirochaeta</taxon>
    </lineage>
</organism>
<accession>A0A1Y1RZP6</accession>
<dbReference type="OrthoDB" id="9770965at2"/>
<dbReference type="InterPro" id="IPR002641">
    <property type="entry name" value="PNPLA_dom"/>
</dbReference>
<comment type="caution">
    <text evidence="6">The sequence shown here is derived from an EMBL/GenBank/DDBJ whole genome shotgun (WGS) entry which is preliminary data.</text>
</comment>
<name>A0A1Y1RZP6_9SPIO</name>
<feature type="short sequence motif" description="GXSXG" evidence="4">
    <location>
        <begin position="40"/>
        <end position="44"/>
    </location>
</feature>
<dbReference type="CDD" id="cd07205">
    <property type="entry name" value="Pat_PNPLA6_PNPLA7_NTE1_like"/>
    <property type="match status" value="1"/>
</dbReference>
<evidence type="ECO:0000256" key="4">
    <source>
        <dbReference type="PROSITE-ProRule" id="PRU01161"/>
    </source>
</evidence>
<feature type="active site" description="Proton acceptor" evidence="4">
    <location>
        <position position="154"/>
    </location>
</feature>
<dbReference type="GO" id="GO:0016042">
    <property type="term" value="P:lipid catabolic process"/>
    <property type="evidence" value="ECO:0007669"/>
    <property type="project" value="UniProtKB-UniRule"/>
</dbReference>
<keyword evidence="2 4" id="KW-0442">Lipid degradation</keyword>
<keyword evidence="7" id="KW-1185">Reference proteome</keyword>
<evidence type="ECO:0000313" key="7">
    <source>
        <dbReference type="Proteomes" id="UP000192343"/>
    </source>
</evidence>
<proteinExistence type="predicted"/>
<dbReference type="STRING" id="1963862.B4O97_06910"/>
<dbReference type="GO" id="GO:0016787">
    <property type="term" value="F:hydrolase activity"/>
    <property type="evidence" value="ECO:0007669"/>
    <property type="project" value="UniProtKB-UniRule"/>
</dbReference>
<dbReference type="Pfam" id="PF01734">
    <property type="entry name" value="Patatin"/>
    <property type="match status" value="1"/>
</dbReference>